<protein>
    <submittedName>
        <fullName evidence="4">IS3 family transposase</fullName>
    </submittedName>
</protein>
<dbReference type="Pfam" id="PF01527">
    <property type="entry name" value="HTH_Tnp_1"/>
    <property type="match status" value="1"/>
</dbReference>
<feature type="domain" description="Integrase catalytic" evidence="3">
    <location>
        <begin position="264"/>
        <end position="434"/>
    </location>
</feature>
<dbReference type="Gene3D" id="1.10.10.10">
    <property type="entry name" value="Winged helix-like DNA-binding domain superfamily/Winged helix DNA-binding domain"/>
    <property type="match status" value="1"/>
</dbReference>
<dbReference type="PANTHER" id="PTHR46889:SF4">
    <property type="entry name" value="TRANSPOSASE INSO FOR INSERTION SEQUENCE ELEMENT IS911B-RELATED"/>
    <property type="match status" value="1"/>
</dbReference>
<dbReference type="InterPro" id="IPR012337">
    <property type="entry name" value="RNaseH-like_sf"/>
</dbReference>
<dbReference type="Pfam" id="PF00665">
    <property type="entry name" value="rve"/>
    <property type="match status" value="1"/>
</dbReference>
<dbReference type="Proteomes" id="UP001205046">
    <property type="component" value="Unassembled WGS sequence"/>
</dbReference>
<dbReference type="InterPro" id="IPR001584">
    <property type="entry name" value="Integrase_cat-core"/>
</dbReference>
<dbReference type="EMBL" id="JALXMO010000002">
    <property type="protein sequence ID" value="MCT1605974.1"/>
    <property type="molecule type" value="Genomic_DNA"/>
</dbReference>
<dbReference type="InterPro" id="IPR009057">
    <property type="entry name" value="Homeodomain-like_sf"/>
</dbReference>
<evidence type="ECO:0000256" key="2">
    <source>
        <dbReference type="SAM" id="Coils"/>
    </source>
</evidence>
<comment type="function">
    <text evidence="1">Involved in the transposition of the insertion sequence.</text>
</comment>
<dbReference type="PROSITE" id="PS50994">
    <property type="entry name" value="INTEGRASE"/>
    <property type="match status" value="1"/>
</dbReference>
<evidence type="ECO:0000313" key="4">
    <source>
        <dbReference type="EMBL" id="MCT1605974.1"/>
    </source>
</evidence>
<dbReference type="InterPro" id="IPR036397">
    <property type="entry name" value="RNaseH_sf"/>
</dbReference>
<accession>A0ABT2HN44</accession>
<proteinExistence type="predicted"/>
<dbReference type="InterPro" id="IPR025948">
    <property type="entry name" value="HTH-like_dom"/>
</dbReference>
<gene>
    <name evidence="4" type="ORF">M3B43_01295</name>
</gene>
<organism evidence="4 5">
    <name type="scientific">Nesterenkonia massiliensis</name>
    <dbReference type="NCBI Taxonomy" id="1232429"/>
    <lineage>
        <taxon>Bacteria</taxon>
        <taxon>Bacillati</taxon>
        <taxon>Actinomycetota</taxon>
        <taxon>Actinomycetes</taxon>
        <taxon>Micrococcales</taxon>
        <taxon>Micrococcaceae</taxon>
        <taxon>Nesterenkonia</taxon>
    </lineage>
</organism>
<name>A0ABT2HN44_9MICC</name>
<evidence type="ECO:0000256" key="1">
    <source>
        <dbReference type="ARBA" id="ARBA00002286"/>
    </source>
</evidence>
<dbReference type="NCBIfam" id="NF033516">
    <property type="entry name" value="transpos_IS3"/>
    <property type="match status" value="1"/>
</dbReference>
<dbReference type="InterPro" id="IPR048020">
    <property type="entry name" value="Transpos_IS3"/>
</dbReference>
<dbReference type="InterPro" id="IPR036388">
    <property type="entry name" value="WH-like_DNA-bd_sf"/>
</dbReference>
<keyword evidence="5" id="KW-1185">Reference proteome</keyword>
<dbReference type="InterPro" id="IPR002514">
    <property type="entry name" value="Transposase_8"/>
</dbReference>
<dbReference type="SUPFAM" id="SSF53098">
    <property type="entry name" value="Ribonuclease H-like"/>
    <property type="match status" value="1"/>
</dbReference>
<dbReference type="PANTHER" id="PTHR46889">
    <property type="entry name" value="TRANSPOSASE INSF FOR INSERTION SEQUENCE IS3B-RELATED"/>
    <property type="match status" value="1"/>
</dbReference>
<dbReference type="Gene3D" id="3.30.420.10">
    <property type="entry name" value="Ribonuclease H-like superfamily/Ribonuclease H"/>
    <property type="match status" value="1"/>
</dbReference>
<reference evidence="4 5" key="1">
    <citation type="submission" date="2022-04" db="EMBL/GenBank/DDBJ databases">
        <title>Human microbiome associated bacterial genomes.</title>
        <authorList>
            <person name="Sandstrom S."/>
            <person name="Salamzade R."/>
            <person name="Kalan L.R."/>
        </authorList>
    </citation>
    <scope>NUCLEOTIDE SEQUENCE [LARGE SCALE GENOMIC DNA]</scope>
    <source>
        <strain evidence="5">p3-SID767</strain>
    </source>
</reference>
<dbReference type="Pfam" id="PF13333">
    <property type="entry name" value="rve_2"/>
    <property type="match status" value="1"/>
</dbReference>
<sequence>MPARPKYSPELKERATRMALDLRKDPAMAKGAVRRVGEQLGVHPEALRTWVRQAEIDGGVAPGRTSEDTQRIAELEREVRELRRANEILRTSAAFFAAGGARPQNQVAHHDQRHAQPVESDAGWEVPTQVAVDYIDAYRHQVVEGTALGVESICRELRSSGVQIASSTYYAAKSRSPSARSRRDAELVPLIRRTHAENLGVYGARKIHAELNRKGTAVARCTVERLMRAEGIRGLRRERAPKTTISEGDQNPMRPADLVDRTFAAAAPNRLWVADLTYIRTYSGWVYAAFVLDVFSRMIVGWQVSTSLRTDLALDALDMGLWARRRAGQNLEGLVHHSDRGVQYRAIRYTERLDEAEAVASVGSKGDSYDNAMAEAFNSLFKAECVRNPIMRRGGWRGINDVEIAVAEYIDWYNHRRLHGEIGHIPPAEAEELYWSKHPVDEYPQDHPAAAGIQ</sequence>
<dbReference type="InterPro" id="IPR050900">
    <property type="entry name" value="Transposase_IS3/IS150/IS904"/>
</dbReference>
<keyword evidence="2" id="KW-0175">Coiled coil</keyword>
<dbReference type="Pfam" id="PF13276">
    <property type="entry name" value="HTH_21"/>
    <property type="match status" value="1"/>
</dbReference>
<feature type="coiled-coil region" evidence="2">
    <location>
        <begin position="65"/>
        <end position="92"/>
    </location>
</feature>
<evidence type="ECO:0000259" key="3">
    <source>
        <dbReference type="PROSITE" id="PS50994"/>
    </source>
</evidence>
<dbReference type="SUPFAM" id="SSF46689">
    <property type="entry name" value="Homeodomain-like"/>
    <property type="match status" value="1"/>
</dbReference>
<comment type="caution">
    <text evidence="4">The sequence shown here is derived from an EMBL/GenBank/DDBJ whole genome shotgun (WGS) entry which is preliminary data.</text>
</comment>
<evidence type="ECO:0000313" key="5">
    <source>
        <dbReference type="Proteomes" id="UP001205046"/>
    </source>
</evidence>